<evidence type="ECO:0000256" key="1">
    <source>
        <dbReference type="SAM" id="Phobius"/>
    </source>
</evidence>
<evidence type="ECO:0008006" key="4">
    <source>
        <dbReference type="Google" id="ProtNLM"/>
    </source>
</evidence>
<feature type="transmembrane region" description="Helical" evidence="1">
    <location>
        <begin position="176"/>
        <end position="199"/>
    </location>
</feature>
<protein>
    <recommendedName>
        <fullName evidence="4">Peptidase M48 domain-containing protein</fullName>
    </recommendedName>
</protein>
<feature type="transmembrane region" description="Helical" evidence="1">
    <location>
        <begin position="135"/>
        <end position="156"/>
    </location>
</feature>
<dbReference type="Proteomes" id="UP001166402">
    <property type="component" value="Unassembled WGS sequence"/>
</dbReference>
<gene>
    <name evidence="2" type="ORF">J2Z80_002977</name>
</gene>
<name>A0ABS4NK46_9THEO</name>
<feature type="transmembrane region" description="Helical" evidence="1">
    <location>
        <begin position="7"/>
        <end position="30"/>
    </location>
</feature>
<dbReference type="RefSeq" id="WP_209455025.1">
    <property type="nucleotide sequence ID" value="NZ_JAGGLT010000050.1"/>
</dbReference>
<sequence>MILLAELAAWIVRAALISWCFSGVEVFALLTPLEQGYLHTNFSRYLLFFIASLFINILASGLPELKPVKMHQFCKKVEYYFTDTWTTLNFLLQGSKNQKIKRNIIVLSGLKKICIPIGMSHLFIENTEPIKKVEYIKTIIIMIISLVLMIIAPIGIMKLYDYIATVLILLGMPEKFAVHIIFDTSIILFYFYFIGPYVFSTLDYKNSSAIIFSKQILNAGNYAVYESPIMPFLQGCPLGMAHKGKIFVNSLISKNQNILSYVIAHEEGHIEDHYNNIMRNFFHL</sequence>
<reference evidence="2" key="1">
    <citation type="submission" date="2021-03" db="EMBL/GenBank/DDBJ databases">
        <title>Genomic Encyclopedia of Type Strains, Phase IV (KMG-IV): sequencing the most valuable type-strain genomes for metagenomic binning, comparative biology and taxonomic classification.</title>
        <authorList>
            <person name="Goeker M."/>
        </authorList>
    </citation>
    <scope>NUCLEOTIDE SEQUENCE</scope>
    <source>
        <strain evidence="2">DSM 101588</strain>
    </source>
</reference>
<accession>A0ABS4NK46</accession>
<dbReference type="EMBL" id="JAGGLT010000050">
    <property type="protein sequence ID" value="MBP2073418.1"/>
    <property type="molecule type" value="Genomic_DNA"/>
</dbReference>
<keyword evidence="1" id="KW-1133">Transmembrane helix</keyword>
<proteinExistence type="predicted"/>
<organism evidence="2 3">
    <name type="scientific">Thermoanaerobacterium butyriciformans</name>
    <dbReference type="NCBI Taxonomy" id="1702242"/>
    <lineage>
        <taxon>Bacteria</taxon>
        <taxon>Bacillati</taxon>
        <taxon>Bacillota</taxon>
        <taxon>Clostridia</taxon>
        <taxon>Thermoanaerobacterales</taxon>
        <taxon>Thermoanaerobacteraceae</taxon>
        <taxon>Thermoanaerobacterium</taxon>
    </lineage>
</organism>
<keyword evidence="1" id="KW-0812">Transmembrane</keyword>
<comment type="caution">
    <text evidence="2">The sequence shown here is derived from an EMBL/GenBank/DDBJ whole genome shotgun (WGS) entry which is preliminary data.</text>
</comment>
<evidence type="ECO:0000313" key="3">
    <source>
        <dbReference type="Proteomes" id="UP001166402"/>
    </source>
</evidence>
<keyword evidence="3" id="KW-1185">Reference proteome</keyword>
<evidence type="ECO:0000313" key="2">
    <source>
        <dbReference type="EMBL" id="MBP2073418.1"/>
    </source>
</evidence>
<keyword evidence="1" id="KW-0472">Membrane</keyword>
<feature type="transmembrane region" description="Helical" evidence="1">
    <location>
        <begin position="42"/>
        <end position="62"/>
    </location>
</feature>